<sequence>MRRIMRTALAAAMLAAAAGPVAATGGVLASTATASEGATFVPMSQALRRCDHSEMQYVGATGYGRASALIGRQGGEVVADLAFATGRPNTPYEVKLIQMPRSSADPCPAGAVGVSGTTLFTDGAGAATAVLRGPAMDGATGAWVSLTRPSAFSQLPEEFYTSDFVAPL</sequence>
<reference evidence="2 3" key="1">
    <citation type="journal article" date="2019" name="Emerg. Microbes Infect.">
        <title>Comprehensive subspecies identification of 175 nontuberculous mycobacteria species based on 7547 genomic profiles.</title>
        <authorList>
            <person name="Matsumoto Y."/>
            <person name="Kinjo T."/>
            <person name="Motooka D."/>
            <person name="Nabeya D."/>
            <person name="Jung N."/>
            <person name="Uechi K."/>
            <person name="Horii T."/>
            <person name="Iida T."/>
            <person name="Fujita J."/>
            <person name="Nakamura S."/>
        </authorList>
    </citation>
    <scope>NUCLEOTIDE SEQUENCE [LARGE SCALE GENOMIC DNA]</scope>
    <source>
        <strain evidence="2 3">JCM 12603</strain>
    </source>
</reference>
<accession>A0A6N4VCT7</accession>
<feature type="chain" id="PRO_5039521173" description="Secreted protein" evidence="1">
    <location>
        <begin position="24"/>
        <end position="168"/>
    </location>
</feature>
<keyword evidence="3" id="KW-1185">Reference proteome</keyword>
<dbReference type="KEGG" id="mpof:MPOR_34670"/>
<keyword evidence="1" id="KW-0732">Signal</keyword>
<dbReference type="Proteomes" id="UP000466785">
    <property type="component" value="Chromosome"/>
</dbReference>
<evidence type="ECO:0008006" key="4">
    <source>
        <dbReference type="Google" id="ProtNLM"/>
    </source>
</evidence>
<protein>
    <recommendedName>
        <fullName evidence="4">Secreted protein</fullName>
    </recommendedName>
</protein>
<dbReference type="RefSeq" id="WP_152517409.1">
    <property type="nucleotide sequence ID" value="NZ_AP022570.1"/>
</dbReference>
<dbReference type="AlphaFoldDB" id="A0A6N4VCT7"/>
<dbReference type="EMBL" id="AP022570">
    <property type="protein sequence ID" value="BBX52441.1"/>
    <property type="molecule type" value="Genomic_DNA"/>
</dbReference>
<proteinExistence type="predicted"/>
<evidence type="ECO:0000256" key="1">
    <source>
        <dbReference type="SAM" id="SignalP"/>
    </source>
</evidence>
<organism evidence="2 3">
    <name type="scientific">Mycolicibacterium poriferae</name>
    <dbReference type="NCBI Taxonomy" id="39694"/>
    <lineage>
        <taxon>Bacteria</taxon>
        <taxon>Bacillati</taxon>
        <taxon>Actinomycetota</taxon>
        <taxon>Actinomycetes</taxon>
        <taxon>Mycobacteriales</taxon>
        <taxon>Mycobacteriaceae</taxon>
        <taxon>Mycolicibacterium</taxon>
    </lineage>
</organism>
<feature type="signal peptide" evidence="1">
    <location>
        <begin position="1"/>
        <end position="23"/>
    </location>
</feature>
<name>A0A6N4VCT7_9MYCO</name>
<gene>
    <name evidence="2" type="ORF">MPOR_34670</name>
</gene>
<evidence type="ECO:0000313" key="3">
    <source>
        <dbReference type="Proteomes" id="UP000466785"/>
    </source>
</evidence>
<evidence type="ECO:0000313" key="2">
    <source>
        <dbReference type="EMBL" id="BBX52441.1"/>
    </source>
</evidence>